<evidence type="ECO:0000259" key="1">
    <source>
        <dbReference type="PROSITE" id="PS50844"/>
    </source>
</evidence>
<dbReference type="RefSeq" id="WP_124729705.1">
    <property type="nucleotide sequence ID" value="NZ_CBCSKC010000081.1"/>
</dbReference>
<proteinExistence type="predicted"/>
<keyword evidence="3" id="KW-1185">Reference proteome</keyword>
<dbReference type="EMBL" id="CP034015">
    <property type="protein sequence ID" value="AZG72095.1"/>
    <property type="molecule type" value="Genomic_DNA"/>
</dbReference>
<protein>
    <submittedName>
        <fullName evidence="2">Flp pilus assembly protein CpaB</fullName>
    </submittedName>
</protein>
<gene>
    <name evidence="2" type="primary">cpaB</name>
    <name evidence="2" type="ORF">EGC82_04535</name>
</gene>
<accession>A0A3G8LSB9</accession>
<dbReference type="Pfam" id="PF16976">
    <property type="entry name" value="RcpC"/>
    <property type="match status" value="1"/>
</dbReference>
<dbReference type="NCBIfam" id="TIGR03177">
    <property type="entry name" value="pilus_cpaB"/>
    <property type="match status" value="1"/>
</dbReference>
<dbReference type="InterPro" id="IPR031571">
    <property type="entry name" value="RcpC_dom"/>
</dbReference>
<dbReference type="InterPro" id="IPR017592">
    <property type="entry name" value="Pilus_assmbl_Flp-typ_CpaB"/>
</dbReference>
<sequence length="299" mass="33243">MRFKSIDFNWILLIIAIVLGGVSAWATKNYFITKEQQIRDELSSDNIVMADVVVATQELRKGDVVSQDNMSVRTVRADILPLDAVHPSQFDLVIGQMLLAPMSAGRPLISTYLPGMHAKQFSDLLKDGERAITINIDEINSTAGMLVPADHIDLLLAFKDEKDEQETETLQLLIENVVVLAAGRRSLDINPELVETIYDNPNAYNTVTLALSVEDAARVSLARNKGKFVTLLRNQEEVAPLEFVSLKESQIFNVVNNQTAENNVEMIIGGSGIKTTTQSYPLPKEMLEQLNQYKNNLSL</sequence>
<dbReference type="PROSITE" id="PS50844">
    <property type="entry name" value="AFP_LIKE"/>
    <property type="match status" value="1"/>
</dbReference>
<dbReference type="AlphaFoldDB" id="A0A3G8LSB9"/>
<evidence type="ECO:0000313" key="3">
    <source>
        <dbReference type="Proteomes" id="UP000278035"/>
    </source>
</evidence>
<dbReference type="CDD" id="cd11614">
    <property type="entry name" value="SAF_CpaB_FlgA_like"/>
    <property type="match status" value="1"/>
</dbReference>
<dbReference type="InterPro" id="IPR013974">
    <property type="entry name" value="SAF"/>
</dbReference>
<organism evidence="2 3">
    <name type="scientific">Shewanella livingstonensis</name>
    <dbReference type="NCBI Taxonomy" id="150120"/>
    <lineage>
        <taxon>Bacteria</taxon>
        <taxon>Pseudomonadati</taxon>
        <taxon>Pseudomonadota</taxon>
        <taxon>Gammaproteobacteria</taxon>
        <taxon>Alteromonadales</taxon>
        <taxon>Shewanellaceae</taxon>
        <taxon>Shewanella</taxon>
    </lineage>
</organism>
<dbReference type="KEGG" id="slj:EGC82_04535"/>
<dbReference type="OrthoDB" id="2037472at2"/>
<name>A0A3G8LSB9_9GAMM</name>
<dbReference type="Proteomes" id="UP000278035">
    <property type="component" value="Chromosome"/>
</dbReference>
<evidence type="ECO:0000313" key="2">
    <source>
        <dbReference type="EMBL" id="AZG72095.1"/>
    </source>
</evidence>
<reference evidence="3" key="1">
    <citation type="submission" date="2018-11" db="EMBL/GenBank/DDBJ databases">
        <title>Shewanella sp. M2.</title>
        <authorList>
            <person name="Hwang Y.J."/>
            <person name="Hwang C.Y."/>
        </authorList>
    </citation>
    <scope>NUCLEOTIDE SEQUENCE [LARGE SCALE GENOMIC DNA]</scope>
    <source>
        <strain evidence="3">LMG 19866</strain>
    </source>
</reference>
<dbReference type="SMART" id="SM00858">
    <property type="entry name" value="SAF"/>
    <property type="match status" value="1"/>
</dbReference>
<feature type="domain" description="AFP-like" evidence="1">
    <location>
        <begin position="52"/>
        <end position="116"/>
    </location>
</feature>
<dbReference type="Pfam" id="PF08666">
    <property type="entry name" value="SAF"/>
    <property type="match status" value="1"/>
</dbReference>
<dbReference type="InterPro" id="IPR006190">
    <property type="entry name" value="SAF_AFP_Neu5Ac"/>
</dbReference>